<keyword evidence="2" id="KW-0472">Membrane</keyword>
<keyword evidence="2" id="KW-1133">Transmembrane helix</keyword>
<feature type="transmembrane region" description="Helical" evidence="2">
    <location>
        <begin position="565"/>
        <end position="586"/>
    </location>
</feature>
<feature type="transmembrane region" description="Helical" evidence="2">
    <location>
        <begin position="82"/>
        <end position="99"/>
    </location>
</feature>
<dbReference type="AlphaFoldDB" id="A0A8H6RES6"/>
<dbReference type="OrthoDB" id="2624308at2759"/>
<proteinExistence type="predicted"/>
<gene>
    <name evidence="3" type="ORF">HII31_08883</name>
</gene>
<reference evidence="3" key="1">
    <citation type="submission" date="2020-04" db="EMBL/GenBank/DDBJ databases">
        <title>Draft genome resource of the tomato pathogen Pseudocercospora fuligena.</title>
        <authorList>
            <person name="Zaccaron A."/>
        </authorList>
    </citation>
    <scope>NUCLEOTIDE SEQUENCE</scope>
    <source>
        <strain evidence="3">PF001</strain>
    </source>
</reference>
<keyword evidence="4" id="KW-1185">Reference proteome</keyword>
<accession>A0A8H6RES6</accession>
<evidence type="ECO:0000256" key="1">
    <source>
        <dbReference type="SAM" id="MobiDB-lite"/>
    </source>
</evidence>
<dbReference type="EMBL" id="JABCIY010000178">
    <property type="protein sequence ID" value="KAF7189776.1"/>
    <property type="molecule type" value="Genomic_DNA"/>
</dbReference>
<sequence>MSNSTQLASSSESQSHRDGFGRKEHFPVDERFNWFFHYRDGRLKRMRIQHADALGDRTALLLYTVAHLMPRAGRPWYRDPRAIALCIPGSIAVLLLLFWPARLDGKVRNHGNYDPVRYQHWGYPRVARNPKENASVAIREPNDDEVPLLAHGHSPGDIELASDPSHAELNNSWKATGSLGSQHSMPGDSGTIQRSLFPRYLCFPIDTTDDHGAKSFAYQTLSVEQWMEVSGEHVPPAFVFVSYTRLQFLDIKTATKRNLAHLQSHRPLLQSAIDATRQAQVPAFWIDFECVQDDRALDAADGTQADAFRICDIVTAAHSMAIILGPSLDNPREDFCNATKARWFAQWGQRLWTVPEALLCPSEHRISIYTVGSPGSPELVAKRNLPQRSWPEDAGNMRQLIDHYEGTIHLTQLELISIALSCMQRRLPGTTQLNPGDVSYALMGLLRRRPIVDTNDSDFEAFARLSLANDSDRLMERLLCMQPVNSTAQWHDTRDAWTMQLWDFEPSCQIAGIVDNRTVLLDGAYGATIRWSKLKKVESDKVWLIAAVSLLIAGAQSNLSNSTFAGGVALFAIVMVFNLTTPALIWRLYRGKMWSTQAFFFGMEGIPNLGEVERCMFGFNDNRLKWSPSGSTLSRHHLDLSDQERIADPPQLANNAPITASGKLLKVYTIVDTFTLTATAFYAERPPSVVMICGREGGMQRAVLCSYDFVTQTFVRETIVRMKTLVLDRMSRVDQFRFCLTRNGWSAKE</sequence>
<comment type="caution">
    <text evidence="3">The sequence shown here is derived from an EMBL/GenBank/DDBJ whole genome shotgun (WGS) entry which is preliminary data.</text>
</comment>
<organism evidence="3 4">
    <name type="scientific">Pseudocercospora fuligena</name>
    <dbReference type="NCBI Taxonomy" id="685502"/>
    <lineage>
        <taxon>Eukaryota</taxon>
        <taxon>Fungi</taxon>
        <taxon>Dikarya</taxon>
        <taxon>Ascomycota</taxon>
        <taxon>Pezizomycotina</taxon>
        <taxon>Dothideomycetes</taxon>
        <taxon>Dothideomycetidae</taxon>
        <taxon>Mycosphaerellales</taxon>
        <taxon>Mycosphaerellaceae</taxon>
        <taxon>Pseudocercospora</taxon>
    </lineage>
</organism>
<evidence type="ECO:0000313" key="4">
    <source>
        <dbReference type="Proteomes" id="UP000660729"/>
    </source>
</evidence>
<evidence type="ECO:0008006" key="5">
    <source>
        <dbReference type="Google" id="ProtNLM"/>
    </source>
</evidence>
<keyword evidence="2" id="KW-0812">Transmembrane</keyword>
<protein>
    <recommendedName>
        <fullName evidence="5">Heterokaryon incompatibility domain-containing protein</fullName>
    </recommendedName>
</protein>
<dbReference type="Proteomes" id="UP000660729">
    <property type="component" value="Unassembled WGS sequence"/>
</dbReference>
<evidence type="ECO:0000256" key="2">
    <source>
        <dbReference type="SAM" id="Phobius"/>
    </source>
</evidence>
<name>A0A8H6RES6_9PEZI</name>
<feature type="compositionally biased region" description="Low complexity" evidence="1">
    <location>
        <begin position="1"/>
        <end position="13"/>
    </location>
</feature>
<evidence type="ECO:0000313" key="3">
    <source>
        <dbReference type="EMBL" id="KAF7189776.1"/>
    </source>
</evidence>
<feature type="region of interest" description="Disordered" evidence="1">
    <location>
        <begin position="1"/>
        <end position="22"/>
    </location>
</feature>